<dbReference type="Proteomes" id="UP000053201">
    <property type="component" value="Unassembled WGS sequence"/>
</dbReference>
<dbReference type="EMBL" id="KQ257456">
    <property type="protein sequence ID" value="KND00087.1"/>
    <property type="molecule type" value="Genomic_DNA"/>
</dbReference>
<proteinExistence type="predicted"/>
<protein>
    <submittedName>
        <fullName evidence="1">Uncharacterized protein</fullName>
    </submittedName>
</protein>
<evidence type="ECO:0000313" key="2">
    <source>
        <dbReference type="Proteomes" id="UP000053201"/>
    </source>
</evidence>
<dbReference type="RefSeq" id="XP_016608126.1">
    <property type="nucleotide sequence ID" value="XM_016752664.1"/>
</dbReference>
<dbReference type="OrthoDB" id="2149085at2759"/>
<dbReference type="AlphaFoldDB" id="A0A0L0HGF3"/>
<organism evidence="1 2">
    <name type="scientific">Spizellomyces punctatus (strain DAOM BR117)</name>
    <dbReference type="NCBI Taxonomy" id="645134"/>
    <lineage>
        <taxon>Eukaryota</taxon>
        <taxon>Fungi</taxon>
        <taxon>Fungi incertae sedis</taxon>
        <taxon>Chytridiomycota</taxon>
        <taxon>Chytridiomycota incertae sedis</taxon>
        <taxon>Chytridiomycetes</taxon>
        <taxon>Spizellomycetales</taxon>
        <taxon>Spizellomycetaceae</taxon>
        <taxon>Spizellomyces</taxon>
    </lineage>
</organism>
<dbReference type="GeneID" id="27687875"/>
<evidence type="ECO:0000313" key="1">
    <source>
        <dbReference type="EMBL" id="KND00087.1"/>
    </source>
</evidence>
<reference evidence="1 2" key="1">
    <citation type="submission" date="2009-08" db="EMBL/GenBank/DDBJ databases">
        <title>The Genome Sequence of Spizellomyces punctatus strain DAOM BR117.</title>
        <authorList>
            <consortium name="The Broad Institute Genome Sequencing Platform"/>
            <person name="Russ C."/>
            <person name="Cuomo C."/>
            <person name="Shea T."/>
            <person name="Young S.K."/>
            <person name="Zeng Q."/>
            <person name="Koehrsen M."/>
            <person name="Haas B."/>
            <person name="Borodovsky M."/>
            <person name="Guigo R."/>
            <person name="Alvarado L."/>
            <person name="Berlin A."/>
            <person name="Bochicchio J."/>
            <person name="Borenstein D."/>
            <person name="Chapman S."/>
            <person name="Chen Z."/>
            <person name="Engels R."/>
            <person name="Freedman E."/>
            <person name="Gellesch M."/>
            <person name="Goldberg J."/>
            <person name="Griggs A."/>
            <person name="Gujja S."/>
            <person name="Heiman D."/>
            <person name="Hepburn T."/>
            <person name="Howarth C."/>
            <person name="Jen D."/>
            <person name="Larson L."/>
            <person name="Lewis B."/>
            <person name="Mehta T."/>
            <person name="Park D."/>
            <person name="Pearson M."/>
            <person name="Roberts A."/>
            <person name="Saif S."/>
            <person name="Shenoy N."/>
            <person name="Sisk P."/>
            <person name="Stolte C."/>
            <person name="Sykes S."/>
            <person name="Thomson T."/>
            <person name="Walk T."/>
            <person name="White J."/>
            <person name="Yandava C."/>
            <person name="Burger G."/>
            <person name="Gray M.W."/>
            <person name="Holland P.W.H."/>
            <person name="King N."/>
            <person name="Lang F.B.F."/>
            <person name="Roger A.J."/>
            <person name="Ruiz-Trillo I."/>
            <person name="Lander E."/>
            <person name="Nusbaum C."/>
        </authorList>
    </citation>
    <scope>NUCLEOTIDE SEQUENCE [LARGE SCALE GENOMIC DNA]</scope>
    <source>
        <strain evidence="1 2">DAOM BR117</strain>
    </source>
</reference>
<gene>
    <name evidence="1" type="ORF">SPPG_04428</name>
</gene>
<dbReference type="InParanoid" id="A0A0L0HGF3"/>
<name>A0A0L0HGF3_SPIPD</name>
<accession>A0A0L0HGF3</accession>
<keyword evidence="2" id="KW-1185">Reference proteome</keyword>
<dbReference type="VEuPathDB" id="FungiDB:SPPG_04428"/>
<sequence>MPPKKKQKLEKLPTCLHTCNKTSFAKAFLPNETYRQRLLDYIAIIHQLADHASHALKFYILSAPSVPMVDQDTIEAILYLLNKGEAWQPRTDAKKGQKQQLPPKSDVQKAFFAHLHYLKSIFLFDTVPESLDDLTAEESELLEEMWSFIPLSDQPLTYSVAVDPLAFFPAYCWLSSLYEKHGFRRFSAIPLRHSLIQSHVRIDTIILYSHILCIMQREAEALEKDDLWMRVCNLHTKAFRSRCHMQFEGSITMDSTSVSVYLKHPNADKYRKHGARKSAKTLEAEVKAVYVENNLPAC</sequence>